<dbReference type="EMBL" id="CP046452">
    <property type="protein sequence ID" value="QGU03147.1"/>
    <property type="molecule type" value="Genomic_DNA"/>
</dbReference>
<evidence type="ECO:0000313" key="1">
    <source>
        <dbReference type="EMBL" id="QGU03147.1"/>
    </source>
</evidence>
<proteinExistence type="predicted"/>
<gene>
    <name evidence="1" type="ORF">CKALI_11515</name>
</gene>
<dbReference type="KEGG" id="ckw:CKALI_11515"/>
<dbReference type="InterPro" id="IPR026349">
    <property type="entry name" value="CHP04255"/>
</dbReference>
<dbReference type="Proteomes" id="UP000427071">
    <property type="component" value="Chromosome"/>
</dbReference>
<accession>A0A6B8VU34</accession>
<dbReference type="AlphaFoldDB" id="A0A6B8VU34"/>
<reference evidence="2" key="1">
    <citation type="submission" date="2019-11" db="EMBL/GenBank/DDBJ databases">
        <title>Complete genome sequence of Corynebacterium kalinowskii 1959, a novel Corynebacterium species isolated from soil of a small paddock in Vilsendorf, Germany.</title>
        <authorList>
            <person name="Schaffert L."/>
            <person name="Ruwe M."/>
            <person name="Milse J."/>
            <person name="Hanuschka K."/>
            <person name="Ortseifen V."/>
            <person name="Droste J."/>
            <person name="Brandt D."/>
            <person name="Schlueter L."/>
            <person name="Kutter Y."/>
            <person name="Vinke S."/>
            <person name="Viehoefer P."/>
            <person name="Jacob L."/>
            <person name="Luebke N.-C."/>
            <person name="Schulte-Berndt E."/>
            <person name="Hain C."/>
            <person name="Linder M."/>
            <person name="Schmidt P."/>
            <person name="Wollenschlaeger L."/>
            <person name="Luttermann T."/>
            <person name="Thieme E."/>
            <person name="Hassa J."/>
            <person name="Haak M."/>
            <person name="Wittchen M."/>
            <person name="Mentz A."/>
            <person name="Persicke M."/>
            <person name="Busche T."/>
            <person name="Ruckert C."/>
        </authorList>
    </citation>
    <scope>NUCLEOTIDE SEQUENCE [LARGE SCALE GENOMIC DNA]</scope>
    <source>
        <strain evidence="2">1959</strain>
    </source>
</reference>
<keyword evidence="2" id="KW-1185">Reference proteome</keyword>
<dbReference type="NCBIfam" id="TIGR04255">
    <property type="entry name" value="sporadTIGR04255"/>
    <property type="match status" value="1"/>
</dbReference>
<protein>
    <recommendedName>
        <fullName evidence="3">TIGR04255 family protein</fullName>
    </recommendedName>
</protein>
<name>A0A6B8VU34_9CORY</name>
<evidence type="ECO:0008006" key="3">
    <source>
        <dbReference type="Google" id="ProtNLM"/>
    </source>
</evidence>
<evidence type="ECO:0000313" key="2">
    <source>
        <dbReference type="Proteomes" id="UP000427071"/>
    </source>
</evidence>
<organism evidence="1 2">
    <name type="scientific">Corynebacterium kalinowskii</name>
    <dbReference type="NCBI Taxonomy" id="2675216"/>
    <lineage>
        <taxon>Bacteria</taxon>
        <taxon>Bacillati</taxon>
        <taxon>Actinomycetota</taxon>
        <taxon>Actinomycetes</taxon>
        <taxon>Mycobacteriales</taxon>
        <taxon>Corynebacteriaceae</taxon>
        <taxon>Corynebacterium</taxon>
    </lineage>
</organism>
<sequence length="278" mass="31653">MASMTAAKIYQNAPIVLVSFEIELQTLGPIEQEIFAQIGVILKDTLPERFEMKGHHFAFDPSKEKEPNFEELTSPRWSSRDRRTHCSIFSSPINPPGTFETSCVFETTNYKGYQSLRELTSKVMAIVFTSSKVQKVNRMGIRYLDEIRAPLDAEGTVKWSDWVAKSLLQELPELSRLLLENGVRQTAVAYQIGSDAFLRLRYGASEGYEFSGSENFKRLTPNPGPYFLLDIAVDQNVQRQLAESAMLDLMDEMHKPVREVFESLITEKLRKEVLENGS</sequence>